<keyword evidence="3" id="KW-1185">Reference proteome</keyword>
<dbReference type="PANTHER" id="PTHR21325">
    <property type="entry name" value="PHOSPHOLIPASE B, PLB1"/>
    <property type="match status" value="1"/>
</dbReference>
<dbReference type="CDD" id="cd01824">
    <property type="entry name" value="Phospholipase_B_like"/>
    <property type="match status" value="1"/>
</dbReference>
<sequence length="393" mass="44135">HPVQYIIHANDHLSSVFLPHPHPHLVHRLQPADIQVIAALGDSLTSAIGVKATGLNDLQTTWRGLSWSSGSDGNLETHTTLPNILKKFNPNLTGFSTGTHKETAGFNVAEEGAVARYFTLDINYKEDWKLVTIFIGGNDVCQYCLNKETYSVAKYVEHLQDTLDILYKELPRAFVNMVEIMELVGLRQIEREASGCVLSGASLCPCILNFPENSPELQEIQRINRDFQDRSAMLIHSGRYTQREDFAVVVQPFFRNTIMPLNSDGKPDLSFFAVDCFHFSERSHAEMAIALWNNMLEPVGHKQSYNNFTYERSKLKCPTSEHPFLFTSRNSKIQSSENEAKSSRDTVPYWAVIVAAAVGTLAGSLLVWVLMTQRSCKHRRSGVPATKDKATTF</sequence>
<dbReference type="Pfam" id="PF00657">
    <property type="entry name" value="Lipase_GDSL"/>
    <property type="match status" value="1"/>
</dbReference>
<evidence type="ECO:0000313" key="2">
    <source>
        <dbReference type="EMBL" id="KAH0622627.1"/>
    </source>
</evidence>
<dbReference type="InterPro" id="IPR035547">
    <property type="entry name" value="Phospholipase_B"/>
</dbReference>
<dbReference type="EMBL" id="JAIPUX010003289">
    <property type="protein sequence ID" value="KAH0622627.1"/>
    <property type="molecule type" value="Genomic_DNA"/>
</dbReference>
<dbReference type="SUPFAM" id="SSF52266">
    <property type="entry name" value="SGNH hydrolase"/>
    <property type="match status" value="1"/>
</dbReference>
<reference evidence="2 3" key="1">
    <citation type="journal article" date="2022" name="Gigascience">
        <title>A chromosome-level genome assembly and annotation of the desert horned lizard, Phrynosoma platyrhinos, provides insight into chromosomal rearrangements among reptiles.</title>
        <authorList>
            <person name="Koochekian N."/>
            <person name="Ascanio A."/>
            <person name="Farleigh K."/>
            <person name="Card D.C."/>
            <person name="Schield D.R."/>
            <person name="Castoe T.A."/>
            <person name="Jezkova T."/>
        </authorList>
    </citation>
    <scope>NUCLEOTIDE SEQUENCE [LARGE SCALE GENOMIC DNA]</scope>
    <source>
        <strain evidence="2">NK-2021</strain>
    </source>
</reference>
<feature type="non-terminal residue" evidence="2">
    <location>
        <position position="1"/>
    </location>
</feature>
<dbReference type="InterPro" id="IPR036514">
    <property type="entry name" value="SGNH_hydro_sf"/>
</dbReference>
<evidence type="ECO:0000256" key="1">
    <source>
        <dbReference type="SAM" id="Phobius"/>
    </source>
</evidence>
<organism evidence="2 3">
    <name type="scientific">Phrynosoma platyrhinos</name>
    <name type="common">Desert horned lizard</name>
    <dbReference type="NCBI Taxonomy" id="52577"/>
    <lineage>
        <taxon>Eukaryota</taxon>
        <taxon>Metazoa</taxon>
        <taxon>Chordata</taxon>
        <taxon>Craniata</taxon>
        <taxon>Vertebrata</taxon>
        <taxon>Euteleostomi</taxon>
        <taxon>Lepidosauria</taxon>
        <taxon>Squamata</taxon>
        <taxon>Bifurcata</taxon>
        <taxon>Unidentata</taxon>
        <taxon>Episquamata</taxon>
        <taxon>Toxicofera</taxon>
        <taxon>Iguania</taxon>
        <taxon>Phrynosomatidae</taxon>
        <taxon>Phrynosomatinae</taxon>
        <taxon>Phrynosoma</taxon>
    </lineage>
</organism>
<evidence type="ECO:0008006" key="4">
    <source>
        <dbReference type="Google" id="ProtNLM"/>
    </source>
</evidence>
<protein>
    <recommendedName>
        <fullName evidence="4">Phospholipase B1, membrane-associated</fullName>
    </recommendedName>
</protein>
<comment type="caution">
    <text evidence="2">The sequence shown here is derived from an EMBL/GenBank/DDBJ whole genome shotgun (WGS) entry which is preliminary data.</text>
</comment>
<proteinExistence type="predicted"/>
<keyword evidence="1" id="KW-1133">Transmembrane helix</keyword>
<dbReference type="InterPro" id="IPR038885">
    <property type="entry name" value="PLB1"/>
</dbReference>
<dbReference type="Gene3D" id="3.40.50.1110">
    <property type="entry name" value="SGNH hydrolase"/>
    <property type="match status" value="1"/>
</dbReference>
<feature type="transmembrane region" description="Helical" evidence="1">
    <location>
        <begin position="349"/>
        <end position="371"/>
    </location>
</feature>
<keyword evidence="1" id="KW-0472">Membrane</keyword>
<gene>
    <name evidence="2" type="ORF">JD844_025094</name>
</gene>
<name>A0ABQ7SZ56_PHRPL</name>
<dbReference type="PANTHER" id="PTHR21325:SF52">
    <property type="entry name" value="PHOSPHOLIPASE B1, MEMBRANE-ASSOCIATED"/>
    <property type="match status" value="1"/>
</dbReference>
<dbReference type="Proteomes" id="UP000826234">
    <property type="component" value="Unassembled WGS sequence"/>
</dbReference>
<evidence type="ECO:0000313" key="3">
    <source>
        <dbReference type="Proteomes" id="UP000826234"/>
    </source>
</evidence>
<accession>A0ABQ7SZ56</accession>
<dbReference type="InterPro" id="IPR001087">
    <property type="entry name" value="GDSL"/>
</dbReference>
<keyword evidence="1" id="KW-0812">Transmembrane</keyword>